<protein>
    <submittedName>
        <fullName evidence="1">Uncharacterized protein</fullName>
    </submittedName>
</protein>
<proteinExistence type="predicted"/>
<gene>
    <name evidence="1" type="ORF">GTQ48_02305</name>
</gene>
<name>A0A6N9TFP9_9ALTE</name>
<evidence type="ECO:0000313" key="2">
    <source>
        <dbReference type="Proteomes" id="UP000471381"/>
    </source>
</evidence>
<dbReference type="Proteomes" id="UP000471381">
    <property type="component" value="Unassembled WGS sequence"/>
</dbReference>
<evidence type="ECO:0000313" key="1">
    <source>
        <dbReference type="EMBL" id="NDW14369.1"/>
    </source>
</evidence>
<keyword evidence="2" id="KW-1185">Reference proteome</keyword>
<comment type="caution">
    <text evidence="1">The sequence shown here is derived from an EMBL/GenBank/DDBJ whole genome shotgun (WGS) entry which is preliminary data.</text>
</comment>
<accession>A0A6N9TFP9</accession>
<dbReference type="RefSeq" id="WP_163104979.1">
    <property type="nucleotide sequence ID" value="NZ_JAAAWO010000001.1"/>
</dbReference>
<reference evidence="1 2" key="1">
    <citation type="submission" date="2020-01" db="EMBL/GenBank/DDBJ databases">
        <title>Genomes of bacteria type strains.</title>
        <authorList>
            <person name="Chen J."/>
            <person name="Zhu S."/>
            <person name="Yang J."/>
        </authorList>
    </citation>
    <scope>NUCLEOTIDE SEQUENCE [LARGE SCALE GENOMIC DNA]</scope>
    <source>
        <strain evidence="1 2">LMG 24078</strain>
    </source>
</reference>
<dbReference type="AlphaFoldDB" id="A0A6N9TFP9"/>
<sequence>MPTFRSFAFRIASLSLAMVSIGALLSIGTFLPIAHAVVTKPVVHSVSAPVSVFSTYPSSELVALCNEPESRCEEDSITPDEFVSALKATSYFTSLQPYAENNDYELLIANVGKVSTQFAEITLQWRGMEINSHIVKTSAQKQAESGNLQHAETLIRQWEDNAVNEGIFTAEFLYRALQASNYQHDLAVPNSFGQFTKLDTQLFADPFSGAITRYTHPAYEDALVDVIVYPFTHKVTEDDRTLLNEQLDVDLAKASAVAKAQQLTLTLSSPAAPYKVKGIADGWRLGITAESEKAPTLYASTYVFRKHDKIIKIATTFPTDFSDPLVDELIQRVDVPKESLLMKRVRKLL</sequence>
<dbReference type="EMBL" id="JAAAWO010000001">
    <property type="protein sequence ID" value="NDW14369.1"/>
    <property type="molecule type" value="Genomic_DNA"/>
</dbReference>
<organism evidence="1 2">
    <name type="scientific">Alteromonas genovensis</name>
    <dbReference type="NCBI Taxonomy" id="471225"/>
    <lineage>
        <taxon>Bacteria</taxon>
        <taxon>Pseudomonadati</taxon>
        <taxon>Pseudomonadota</taxon>
        <taxon>Gammaproteobacteria</taxon>
        <taxon>Alteromonadales</taxon>
        <taxon>Alteromonadaceae</taxon>
        <taxon>Alteromonas/Salinimonas group</taxon>
        <taxon>Alteromonas</taxon>
    </lineage>
</organism>